<dbReference type="InterPro" id="IPR023187">
    <property type="entry name" value="Tscrpt_reg_MarR-type_CS"/>
</dbReference>
<dbReference type="RefSeq" id="WP_005949171.1">
    <property type="nucleotide sequence ID" value="NZ_CP136423.1"/>
</dbReference>
<keyword evidence="1" id="KW-0805">Transcription regulation</keyword>
<dbReference type="InterPro" id="IPR036388">
    <property type="entry name" value="WH-like_DNA-bd_sf"/>
</dbReference>
<dbReference type="HOGENOM" id="CLU_083287_27_4_9"/>
<keyword evidence="3" id="KW-0804">Transcription</keyword>
<dbReference type="GO" id="GO:0003677">
    <property type="term" value="F:DNA binding"/>
    <property type="evidence" value="ECO:0007669"/>
    <property type="project" value="UniProtKB-KW"/>
</dbReference>
<dbReference type="EMBL" id="ACBZ01000111">
    <property type="protein sequence ID" value="EEG48983.1"/>
    <property type="molecule type" value="Genomic_DNA"/>
</dbReference>
<dbReference type="Proteomes" id="UP000003100">
    <property type="component" value="Unassembled WGS sequence"/>
</dbReference>
<keyword evidence="2" id="KW-0238">DNA-binding</keyword>
<dbReference type="PATRIC" id="fig|476272.21.peg.1533"/>
<dbReference type="GO" id="GO:0003700">
    <property type="term" value="F:DNA-binding transcription factor activity"/>
    <property type="evidence" value="ECO:0007669"/>
    <property type="project" value="InterPro"/>
</dbReference>
<reference evidence="5 6" key="2">
    <citation type="submission" date="2009-02" db="EMBL/GenBank/DDBJ databases">
        <title>Draft genome sequence of Blautia hydrogenotrophica DSM 10507 (Ruminococcus hydrogenotrophicus DSM 10507).</title>
        <authorList>
            <person name="Sudarsanam P."/>
            <person name="Ley R."/>
            <person name="Guruge J."/>
            <person name="Turnbaugh P.J."/>
            <person name="Mahowald M."/>
            <person name="Liep D."/>
            <person name="Gordon J."/>
        </authorList>
    </citation>
    <scope>NUCLEOTIDE SEQUENCE [LARGE SCALE GENOMIC DNA]</scope>
    <source>
        <strain evidence="6">DSM 10507 / JCM 14656 / S5a33</strain>
    </source>
</reference>
<name>C0CML8_BLAHS</name>
<feature type="domain" description="HTH marR-type" evidence="4">
    <location>
        <begin position="1"/>
        <end position="148"/>
    </location>
</feature>
<dbReference type="PANTHER" id="PTHR42756:SF1">
    <property type="entry name" value="TRANSCRIPTIONAL REPRESSOR OF EMRAB OPERON"/>
    <property type="match status" value="1"/>
</dbReference>
<dbReference type="Gene3D" id="1.10.10.10">
    <property type="entry name" value="Winged helix-like DNA-binding domain superfamily/Winged helix DNA-binding domain"/>
    <property type="match status" value="1"/>
</dbReference>
<dbReference type="PANTHER" id="PTHR42756">
    <property type="entry name" value="TRANSCRIPTIONAL REGULATOR, MARR"/>
    <property type="match status" value="1"/>
</dbReference>
<dbReference type="PROSITE" id="PS01117">
    <property type="entry name" value="HTH_MARR_1"/>
    <property type="match status" value="1"/>
</dbReference>
<dbReference type="InterPro" id="IPR000835">
    <property type="entry name" value="HTH_MarR-typ"/>
</dbReference>
<dbReference type="InterPro" id="IPR036390">
    <property type="entry name" value="WH_DNA-bd_sf"/>
</dbReference>
<organism evidence="5 6">
    <name type="scientific">Blautia hydrogenotrophica (strain DSM 10507 / JCM 14656 / S5a33)</name>
    <name type="common">Ruminococcus hydrogenotrophicus</name>
    <dbReference type="NCBI Taxonomy" id="476272"/>
    <lineage>
        <taxon>Bacteria</taxon>
        <taxon>Bacillati</taxon>
        <taxon>Bacillota</taxon>
        <taxon>Clostridia</taxon>
        <taxon>Lachnospirales</taxon>
        <taxon>Lachnospiraceae</taxon>
        <taxon>Blautia</taxon>
    </lineage>
</organism>
<evidence type="ECO:0000256" key="3">
    <source>
        <dbReference type="ARBA" id="ARBA00023163"/>
    </source>
</evidence>
<dbReference type="SMART" id="SM00347">
    <property type="entry name" value="HTH_MARR"/>
    <property type="match status" value="1"/>
</dbReference>
<evidence type="ECO:0000313" key="6">
    <source>
        <dbReference type="Proteomes" id="UP000003100"/>
    </source>
</evidence>
<keyword evidence="6" id="KW-1185">Reference proteome</keyword>
<gene>
    <name evidence="5" type="ORF">RUMHYD_02103</name>
</gene>
<dbReference type="eggNOG" id="COG1846">
    <property type="taxonomic scope" value="Bacteria"/>
</dbReference>
<dbReference type="SUPFAM" id="SSF46785">
    <property type="entry name" value="Winged helix' DNA-binding domain"/>
    <property type="match status" value="1"/>
</dbReference>
<sequence length="148" mass="16555">MSNPKDTKMTPISALIEVFPLCQKVILNTVDFKDHGFTKTQLCILLSLTAKSPLTMSELAAYIASSKEQATRAVAPLVKAGYLERIQDEKNRKLVLVQLTLYGKEMMQIEEVKLKETMAAKINNLSPEDREAFAQAVNTTVQILKKLQ</sequence>
<accession>C0CML8</accession>
<reference evidence="5 6" key="1">
    <citation type="submission" date="2009-01" db="EMBL/GenBank/DDBJ databases">
        <authorList>
            <person name="Fulton L."/>
            <person name="Clifton S."/>
            <person name="Fulton B."/>
            <person name="Xu J."/>
            <person name="Minx P."/>
            <person name="Pepin K.H."/>
            <person name="Johnson M."/>
            <person name="Bhonagiri V."/>
            <person name="Nash W.E."/>
            <person name="Mardis E.R."/>
            <person name="Wilson R.K."/>
        </authorList>
    </citation>
    <scope>NUCLEOTIDE SEQUENCE [LARGE SCALE GENOMIC DNA]</scope>
    <source>
        <strain evidence="6">DSM 10507 / JCM 14656 / S5a33</strain>
    </source>
</reference>
<evidence type="ECO:0000313" key="5">
    <source>
        <dbReference type="EMBL" id="EEG48983.1"/>
    </source>
</evidence>
<proteinExistence type="predicted"/>
<protein>
    <recommendedName>
        <fullName evidence="4">HTH marR-type domain-containing protein</fullName>
    </recommendedName>
</protein>
<evidence type="ECO:0000256" key="1">
    <source>
        <dbReference type="ARBA" id="ARBA00023015"/>
    </source>
</evidence>
<dbReference type="Pfam" id="PF01047">
    <property type="entry name" value="MarR"/>
    <property type="match status" value="1"/>
</dbReference>
<dbReference type="AlphaFoldDB" id="C0CML8"/>
<dbReference type="GeneID" id="86820901"/>
<dbReference type="PROSITE" id="PS50995">
    <property type="entry name" value="HTH_MARR_2"/>
    <property type="match status" value="1"/>
</dbReference>
<evidence type="ECO:0000256" key="2">
    <source>
        <dbReference type="ARBA" id="ARBA00023125"/>
    </source>
</evidence>
<evidence type="ECO:0000259" key="4">
    <source>
        <dbReference type="PROSITE" id="PS50995"/>
    </source>
</evidence>